<gene>
    <name evidence="5" type="ORF">HMPREF9390_1370</name>
</gene>
<comment type="caution">
    <text evidence="5">The sequence shown here is derived from an EMBL/GenBank/DDBJ whole genome shotgun (WGS) entry which is preliminary data.</text>
</comment>
<proteinExistence type="predicted"/>
<keyword evidence="2" id="KW-0547">Nucleotide-binding</keyword>
<feature type="domain" description="ABC transporter" evidence="4">
    <location>
        <begin position="33"/>
        <end position="260"/>
    </location>
</feature>
<evidence type="ECO:0000256" key="2">
    <source>
        <dbReference type="ARBA" id="ARBA00022741"/>
    </source>
</evidence>
<keyword evidence="3 5" id="KW-0067">ATP-binding</keyword>
<dbReference type="PROSITE" id="PS00211">
    <property type="entry name" value="ABC_TRANSPORTER_1"/>
    <property type="match status" value="1"/>
</dbReference>
<keyword evidence="5" id="KW-0378">Hydrolase</keyword>
<dbReference type="PROSITE" id="PS50893">
    <property type="entry name" value="ABC_TRANSPORTER_2"/>
    <property type="match status" value="1"/>
</dbReference>
<dbReference type="InterPro" id="IPR003439">
    <property type="entry name" value="ABC_transporter-like_ATP-bd"/>
</dbReference>
<dbReference type="Pfam" id="PF00005">
    <property type="entry name" value="ABC_tran"/>
    <property type="match status" value="1"/>
</dbReference>
<keyword evidence="1" id="KW-0813">Transport</keyword>
<dbReference type="EC" id="3.6.3.-" evidence="5"/>
<protein>
    <submittedName>
        <fullName evidence="5">ABC transporter, ATP-binding protein</fullName>
        <ecNumber evidence="5">3.6.3.-</ecNumber>
    </submittedName>
</protein>
<organism evidence="5 6">
    <name type="scientific">Streptococcus sanguinis SK405</name>
    <dbReference type="NCBI Taxonomy" id="888817"/>
    <lineage>
        <taxon>Bacteria</taxon>
        <taxon>Bacillati</taxon>
        <taxon>Bacillota</taxon>
        <taxon>Bacilli</taxon>
        <taxon>Lactobacillales</taxon>
        <taxon>Streptococcaceae</taxon>
        <taxon>Streptococcus</taxon>
    </lineage>
</organism>
<dbReference type="Gene3D" id="3.40.50.300">
    <property type="entry name" value="P-loop containing nucleotide triphosphate hydrolases"/>
    <property type="match status" value="1"/>
</dbReference>
<dbReference type="SMART" id="SM00382">
    <property type="entry name" value="AAA"/>
    <property type="match status" value="1"/>
</dbReference>
<evidence type="ECO:0000259" key="4">
    <source>
        <dbReference type="PROSITE" id="PS50893"/>
    </source>
</evidence>
<dbReference type="EMBL" id="AEWZ01000003">
    <property type="protein sequence ID" value="EGC24305.1"/>
    <property type="molecule type" value="Genomic_DNA"/>
</dbReference>
<dbReference type="GO" id="GO:0005524">
    <property type="term" value="F:ATP binding"/>
    <property type="evidence" value="ECO:0007669"/>
    <property type="project" value="UniProtKB-KW"/>
</dbReference>
<dbReference type="PANTHER" id="PTHR24220:SF86">
    <property type="entry name" value="ABC TRANSPORTER ABCH.1"/>
    <property type="match status" value="1"/>
</dbReference>
<name>A0ABC9PBV0_STRSA</name>
<dbReference type="InterPro" id="IPR017871">
    <property type="entry name" value="ABC_transporter-like_CS"/>
</dbReference>
<dbReference type="PANTHER" id="PTHR24220">
    <property type="entry name" value="IMPORT ATP-BINDING PROTEIN"/>
    <property type="match status" value="1"/>
</dbReference>
<accession>A0ABC9PBV0</accession>
<dbReference type="Proteomes" id="UP000003857">
    <property type="component" value="Unassembled WGS sequence"/>
</dbReference>
<reference evidence="5 6" key="1">
    <citation type="submission" date="2011-01" db="EMBL/GenBank/DDBJ databases">
        <authorList>
            <person name="Muzny D."/>
            <person name="Qin X."/>
            <person name="Buhay C."/>
            <person name="Dugan-Rocha S."/>
            <person name="Ding Y."/>
            <person name="Chen G."/>
            <person name="Hawes A."/>
            <person name="Holder M."/>
            <person name="Jhangiani S."/>
            <person name="Johnson A."/>
            <person name="Khan Z."/>
            <person name="Li Z."/>
            <person name="Liu W."/>
            <person name="Liu X."/>
            <person name="Perez L."/>
            <person name="Shen H."/>
            <person name="Wang Q."/>
            <person name="Watt J."/>
            <person name="Xi L."/>
            <person name="Xin Y."/>
            <person name="Zhou J."/>
            <person name="Deng J."/>
            <person name="Jiang H."/>
            <person name="Liu Y."/>
            <person name="Qu J."/>
            <person name="Song X.-Z."/>
            <person name="Zhang L."/>
            <person name="Villasana D."/>
            <person name="Johnson A."/>
            <person name="Liu J."/>
            <person name="Liyanage D."/>
            <person name="Lorensuhewa L."/>
            <person name="Robinson T."/>
            <person name="Song A."/>
            <person name="Song B.-B."/>
            <person name="Dinh H."/>
            <person name="Thornton R."/>
            <person name="Coyle M."/>
            <person name="Francisco L."/>
            <person name="Jackson L."/>
            <person name="Javaid M."/>
            <person name="Korchina V."/>
            <person name="Kovar C."/>
            <person name="Mata R."/>
            <person name="Mathew T."/>
            <person name="Ngo R."/>
            <person name="Nguyen L."/>
            <person name="Nguyen N."/>
            <person name="Okwuonu G."/>
            <person name="Ongeri F."/>
            <person name="Pham C."/>
            <person name="Simmons D."/>
            <person name="Wilczek-Boney K."/>
            <person name="Hale W."/>
            <person name="Jakkamsetti A."/>
            <person name="Pham P."/>
            <person name="Ruth R."/>
            <person name="San Lucas F."/>
            <person name="Warren J."/>
            <person name="Zhang J."/>
            <person name="Zhao Z."/>
            <person name="Zhou C."/>
            <person name="Zhu D."/>
            <person name="Lee S."/>
            <person name="Bess C."/>
            <person name="Blankenburg K."/>
            <person name="Forbes L."/>
            <person name="Fu Q."/>
            <person name="Gubbala S."/>
            <person name="Hirani K."/>
            <person name="Jayaseelan J.C."/>
            <person name="Lara F."/>
            <person name="Munidasa M."/>
            <person name="Palculict T."/>
            <person name="Patil S."/>
            <person name="Pu L.-L."/>
            <person name="Saada N."/>
            <person name="Tang L."/>
            <person name="Weissenberger G."/>
            <person name="Zhu Y."/>
            <person name="Hemphill L."/>
            <person name="Shang Y."/>
            <person name="Youmans B."/>
            <person name="Ayvaz T."/>
            <person name="Ross M."/>
            <person name="Santibanez J."/>
            <person name="Aqrawi P."/>
            <person name="Gross S."/>
            <person name="Joshi V."/>
            <person name="Fowler G."/>
            <person name="Nazareth L."/>
            <person name="Reid J."/>
            <person name="Worley K."/>
            <person name="Petrosino J."/>
            <person name="Highlander S."/>
            <person name="Gibbs R."/>
        </authorList>
    </citation>
    <scope>NUCLEOTIDE SEQUENCE [LARGE SCALE GENOMIC DNA]</scope>
    <source>
        <strain evidence="5 6">SK405</strain>
    </source>
</reference>
<evidence type="ECO:0000256" key="3">
    <source>
        <dbReference type="ARBA" id="ARBA00022840"/>
    </source>
</evidence>
<dbReference type="InterPro" id="IPR003593">
    <property type="entry name" value="AAA+_ATPase"/>
</dbReference>
<dbReference type="GO" id="GO:0016787">
    <property type="term" value="F:hydrolase activity"/>
    <property type="evidence" value="ECO:0007669"/>
    <property type="project" value="UniProtKB-KW"/>
</dbReference>
<dbReference type="SUPFAM" id="SSF52540">
    <property type="entry name" value="P-loop containing nucleoside triphosphate hydrolases"/>
    <property type="match status" value="1"/>
</dbReference>
<dbReference type="CDD" id="cd03255">
    <property type="entry name" value="ABC_MJ0796_LolCDE_FtsE"/>
    <property type="match status" value="1"/>
</dbReference>
<dbReference type="InterPro" id="IPR017911">
    <property type="entry name" value="MacB-like_ATP-bd"/>
</dbReference>
<sequence>MSTVCFSENRRHYSIKNGIIKKEKERAMTETLLEAKSISKKYEDEYVLQNTDLKIDQGQFVAILGHSGSGKSTMLNILSSLLKPSSGQVLYKGKEIGQLSKSAVAKFRREDIGLVFQHYMLIPNLTVEENIQLGSKYAAEAADLEELALLLGIEKFLNKYPHQLSGGEQQRVCIARAVIKKPTILFCDEATGALDSENSKNIIVLLHVIKQNYGTSILFTTHNREIARTADRILLLEDGRIVRDDMNMEKLSPDQMSWEI</sequence>
<evidence type="ECO:0000313" key="6">
    <source>
        <dbReference type="Proteomes" id="UP000003857"/>
    </source>
</evidence>
<evidence type="ECO:0000256" key="1">
    <source>
        <dbReference type="ARBA" id="ARBA00022448"/>
    </source>
</evidence>
<evidence type="ECO:0000313" key="5">
    <source>
        <dbReference type="EMBL" id="EGC24305.1"/>
    </source>
</evidence>
<dbReference type="InterPro" id="IPR015854">
    <property type="entry name" value="ABC_transpr_LolD-like"/>
</dbReference>
<dbReference type="AlphaFoldDB" id="A0ABC9PBV0"/>
<dbReference type="InterPro" id="IPR027417">
    <property type="entry name" value="P-loop_NTPase"/>
</dbReference>